<accession>A0A6I6FFE4</accession>
<evidence type="ECO:0000313" key="2">
    <source>
        <dbReference type="EMBL" id="QGV82380.1"/>
    </source>
</evidence>
<dbReference type="KEGG" id="sfic:EIZ62_00555"/>
<feature type="domain" description="AB hydrolase-1" evidence="1">
    <location>
        <begin position="15"/>
        <end position="204"/>
    </location>
</feature>
<keyword evidence="3" id="KW-1185">Reference proteome</keyword>
<dbReference type="EMBL" id="CP034279">
    <property type="protein sequence ID" value="QGV82380.1"/>
    <property type="molecule type" value="Genomic_DNA"/>
</dbReference>
<dbReference type="PANTHER" id="PTHR43689:SF8">
    <property type="entry name" value="ALPHA_BETA-HYDROLASES SUPERFAMILY PROTEIN"/>
    <property type="match status" value="1"/>
</dbReference>
<dbReference type="InterPro" id="IPR000073">
    <property type="entry name" value="AB_hydrolase_1"/>
</dbReference>
<dbReference type="Proteomes" id="UP000422572">
    <property type="component" value="Chromosome"/>
</dbReference>
<dbReference type="Pfam" id="PF12697">
    <property type="entry name" value="Abhydrolase_6"/>
    <property type="match status" value="1"/>
</dbReference>
<organism evidence="2 3">
    <name type="scientific">Streptomyces ficellus</name>
    <dbReference type="NCBI Taxonomy" id="1977088"/>
    <lineage>
        <taxon>Bacteria</taxon>
        <taxon>Bacillati</taxon>
        <taxon>Actinomycetota</taxon>
        <taxon>Actinomycetes</taxon>
        <taxon>Kitasatosporales</taxon>
        <taxon>Streptomycetaceae</taxon>
        <taxon>Streptomyces</taxon>
    </lineage>
</organism>
<dbReference type="RefSeq" id="WP_156696115.1">
    <property type="nucleotide sequence ID" value="NZ_CP034279.1"/>
</dbReference>
<name>A0A6I6FFE4_9ACTN</name>
<evidence type="ECO:0000313" key="3">
    <source>
        <dbReference type="Proteomes" id="UP000422572"/>
    </source>
</evidence>
<proteinExistence type="predicted"/>
<protein>
    <submittedName>
        <fullName evidence="2">Alpha/beta fold hydrolase</fullName>
    </submittedName>
</protein>
<evidence type="ECO:0000259" key="1">
    <source>
        <dbReference type="Pfam" id="PF12697"/>
    </source>
</evidence>
<dbReference type="OrthoDB" id="27092at2"/>
<dbReference type="AlphaFoldDB" id="A0A6I6FFE4"/>
<dbReference type="PANTHER" id="PTHR43689">
    <property type="entry name" value="HYDROLASE"/>
    <property type="match status" value="1"/>
</dbReference>
<dbReference type="Gene3D" id="3.40.50.1820">
    <property type="entry name" value="alpha/beta hydrolase"/>
    <property type="match status" value="1"/>
</dbReference>
<dbReference type="SUPFAM" id="SSF53474">
    <property type="entry name" value="alpha/beta-Hydrolases"/>
    <property type="match status" value="1"/>
</dbReference>
<gene>
    <name evidence="2" type="ORF">EIZ62_00555</name>
</gene>
<dbReference type="GO" id="GO:0016787">
    <property type="term" value="F:hydrolase activity"/>
    <property type="evidence" value="ECO:0007669"/>
    <property type="project" value="UniProtKB-KW"/>
</dbReference>
<reference evidence="2 3" key="1">
    <citation type="submission" date="2018-12" db="EMBL/GenBank/DDBJ databases">
        <title>Complete genome sequence of Streptomyces ficellus NRRL8067, the producer of ficellomycin, feldamycin and nojirimycin.</title>
        <authorList>
            <person name="Zhang H."/>
            <person name="Yue R."/>
            <person name="Liu Y."/>
            <person name="Li M."/>
            <person name="Mu H."/>
            <person name="Zhang J."/>
        </authorList>
    </citation>
    <scope>NUCLEOTIDE SEQUENCE [LARGE SCALE GENOMIC DNA]</scope>
    <source>
        <strain evidence="2 3">NRRL 8067</strain>
    </source>
</reference>
<dbReference type="InterPro" id="IPR029058">
    <property type="entry name" value="AB_hydrolase_fold"/>
</dbReference>
<sequence length="230" mass="23641">MVPVAYERHGDGEPLVLLHGAADDRRAWDGVVPLLGAHDTVVVDLPGFGDSPEPDPAVPRDLETTVAWMGALFTALAVERPHVAGHSLGGLIALRLAQAGLARSVTALAPAGFWTVAERRYAYAVLALTGQSASLRGTLRAGRTPVLFRGDVPGVPVAIAWGARDPLLPRWQAARAKAMIPGAKVVILPGCGHVPMSRAPHLVACVLLSTACATGSTGGTGPTGTPGSGR</sequence>
<keyword evidence="2" id="KW-0378">Hydrolase</keyword>